<dbReference type="Proteomes" id="UP000198211">
    <property type="component" value="Unassembled WGS sequence"/>
</dbReference>
<name>A0A225VR93_9STRA</name>
<gene>
    <name evidence="1" type="ORF">PHMEG_00019468</name>
</gene>
<protein>
    <submittedName>
        <fullName evidence="1">Uncharacterized protein</fullName>
    </submittedName>
</protein>
<evidence type="ECO:0000313" key="2">
    <source>
        <dbReference type="Proteomes" id="UP000198211"/>
    </source>
</evidence>
<dbReference type="OrthoDB" id="144862at2759"/>
<organism evidence="1 2">
    <name type="scientific">Phytophthora megakarya</name>
    <dbReference type="NCBI Taxonomy" id="4795"/>
    <lineage>
        <taxon>Eukaryota</taxon>
        <taxon>Sar</taxon>
        <taxon>Stramenopiles</taxon>
        <taxon>Oomycota</taxon>
        <taxon>Peronosporomycetes</taxon>
        <taxon>Peronosporales</taxon>
        <taxon>Peronosporaceae</taxon>
        <taxon>Phytophthora</taxon>
    </lineage>
</organism>
<proteinExistence type="predicted"/>
<sequence length="242" mass="26678">MQMKVVERRSRCEACCLLDNCHSRARRDKRVTFDCSSLLSGRSKAFGSHGSRELVSNELFQYVYVISNPMCEKRELGLVEVFDAIADSEDKSENLPEGKRVIGSVGGIEAVSTGFIINLPTRINSTVRIRPGGQVLVVSTVLGHVSEDSTVLVEGWPELDETVRVARTLCLIYDMKVVVEMCNDLTEDVVIKKGTLVATVIVVPKSAFDSEDGHRNFETCVSGSIINRERSFTKSLDTSGVL</sequence>
<comment type="caution">
    <text evidence="1">The sequence shown here is derived from an EMBL/GenBank/DDBJ whole genome shotgun (WGS) entry which is preliminary data.</text>
</comment>
<keyword evidence="2" id="KW-1185">Reference proteome</keyword>
<reference evidence="2" key="1">
    <citation type="submission" date="2017-03" db="EMBL/GenBank/DDBJ databases">
        <title>Phytopthora megakarya and P. palmivora, two closely related causual agents of cacao black pod achieved similar genome size and gene model numbers by different mechanisms.</title>
        <authorList>
            <person name="Ali S."/>
            <person name="Shao J."/>
            <person name="Larry D.J."/>
            <person name="Kronmiller B."/>
            <person name="Shen D."/>
            <person name="Strem M.D."/>
            <person name="Melnick R.L."/>
            <person name="Guiltinan M.J."/>
            <person name="Tyler B.M."/>
            <person name="Meinhardt L.W."/>
            <person name="Bailey B.A."/>
        </authorList>
    </citation>
    <scope>NUCLEOTIDE SEQUENCE [LARGE SCALE GENOMIC DNA]</scope>
    <source>
        <strain evidence="2">zdho120</strain>
    </source>
</reference>
<accession>A0A225VR93</accession>
<evidence type="ECO:0000313" key="1">
    <source>
        <dbReference type="EMBL" id="OWZ08051.1"/>
    </source>
</evidence>
<dbReference type="EMBL" id="NBNE01003300">
    <property type="protein sequence ID" value="OWZ08051.1"/>
    <property type="molecule type" value="Genomic_DNA"/>
</dbReference>
<dbReference type="AlphaFoldDB" id="A0A225VR93"/>